<dbReference type="STRING" id="112413.SAMN05421854_107159"/>
<evidence type="ECO:0000313" key="3">
    <source>
        <dbReference type="Proteomes" id="UP000199137"/>
    </source>
</evidence>
<dbReference type="Proteomes" id="UP000199137">
    <property type="component" value="Unassembled WGS sequence"/>
</dbReference>
<reference evidence="2 3" key="1">
    <citation type="submission" date="2016-10" db="EMBL/GenBank/DDBJ databases">
        <authorList>
            <person name="de Groot N.N."/>
        </authorList>
    </citation>
    <scope>NUCLEOTIDE SEQUENCE [LARGE SCALE GENOMIC DNA]</scope>
    <source>
        <strain evidence="2 3">DSM 44637</strain>
    </source>
</reference>
<organism evidence="2 3">
    <name type="scientific">Amycolatopsis rubida</name>
    <dbReference type="NCBI Taxonomy" id="112413"/>
    <lineage>
        <taxon>Bacteria</taxon>
        <taxon>Bacillati</taxon>
        <taxon>Actinomycetota</taxon>
        <taxon>Actinomycetes</taxon>
        <taxon>Pseudonocardiales</taxon>
        <taxon>Pseudonocardiaceae</taxon>
        <taxon>Amycolatopsis</taxon>
    </lineage>
</organism>
<evidence type="ECO:0000259" key="1">
    <source>
        <dbReference type="Pfam" id="PF04486"/>
    </source>
</evidence>
<evidence type="ECO:0000313" key="2">
    <source>
        <dbReference type="EMBL" id="SFP84163.1"/>
    </source>
</evidence>
<name>A0A1I5TMA6_9PSEU</name>
<dbReference type="OrthoDB" id="3853500at2"/>
<dbReference type="InterPro" id="IPR007575">
    <property type="entry name" value="SchA_CurD-like"/>
</dbReference>
<protein>
    <submittedName>
        <fullName evidence="2">SchA/CurD like domain-containing protein</fullName>
    </submittedName>
</protein>
<sequence>MPFAAITYDIKAGHEDEIAEVFAGFRRVGSAEVPDESGRRAGRILATALFIRDDLLVRVIEYEGNLKAIAAHMAAQPGVQEVERKLAPYLSRPRDTGTPAGFIETFDRSLLRCVSQMSVRR</sequence>
<accession>A0A1I5TMA6</accession>
<gene>
    <name evidence="2" type="ORF">SAMN05421854_107159</name>
</gene>
<feature type="domain" description="SchA/CurD-like" evidence="1">
    <location>
        <begin position="1"/>
        <end position="119"/>
    </location>
</feature>
<proteinExistence type="predicted"/>
<dbReference type="EMBL" id="FOWC01000007">
    <property type="protein sequence ID" value="SFP84163.1"/>
    <property type="molecule type" value="Genomic_DNA"/>
</dbReference>
<dbReference type="AlphaFoldDB" id="A0A1I5TMA6"/>
<dbReference type="Pfam" id="PF04486">
    <property type="entry name" value="SchA_CurD"/>
    <property type="match status" value="1"/>
</dbReference>
<dbReference type="RefSeq" id="WP_093574924.1">
    <property type="nucleotide sequence ID" value="NZ_FOWC01000007.1"/>
</dbReference>